<dbReference type="RefSeq" id="WP_048040377.1">
    <property type="nucleotide sequence ID" value="NZ_CP009513.1"/>
</dbReference>
<dbReference type="AlphaFoldDB" id="A0A0E3RMD8"/>
<protein>
    <submittedName>
        <fullName evidence="1">Uncharacterized protein</fullName>
    </submittedName>
</protein>
<dbReference type="GeneID" id="24877777"/>
<dbReference type="PATRIC" id="fig|1434114.4.peg.1945"/>
<evidence type="ECO:0000313" key="1">
    <source>
        <dbReference type="EMBL" id="AKB68083.1"/>
    </source>
</evidence>
<sequence>MQDAKLIKVIAEYLAKCAEIHSRGEPIPPESLEGFTIDIVSCLDVVDIGDIGKELVPLKRARTIIKLARREFEWQLDNMEHPEDWETCLRNAASGNV</sequence>
<name>A0A0E3RMD8_METMZ</name>
<dbReference type="Proteomes" id="UP000033063">
    <property type="component" value="Chromosome"/>
</dbReference>
<dbReference type="HOGENOM" id="CLU_2340210_0_0_2"/>
<reference evidence="1 2" key="1">
    <citation type="submission" date="2014-07" db="EMBL/GenBank/DDBJ databases">
        <title>Methanogenic archaea and the global carbon cycle.</title>
        <authorList>
            <person name="Henriksen J.R."/>
            <person name="Luke J."/>
            <person name="Reinhart S."/>
            <person name="Benedict M.N."/>
            <person name="Youngblut N.D."/>
            <person name="Metcalf M.E."/>
            <person name="Whitaker R.J."/>
            <person name="Metcalf W.W."/>
        </authorList>
    </citation>
    <scope>NUCLEOTIDE SEQUENCE [LARGE SCALE GENOMIC DNA]</scope>
    <source>
        <strain evidence="1 2">LYC</strain>
    </source>
</reference>
<accession>A0A0E3RMD8</accession>
<proteinExistence type="predicted"/>
<dbReference type="EMBL" id="CP009513">
    <property type="protein sequence ID" value="AKB68083.1"/>
    <property type="molecule type" value="Genomic_DNA"/>
</dbReference>
<gene>
    <name evidence="1" type="ORF">MSMAL_1540</name>
</gene>
<evidence type="ECO:0000313" key="2">
    <source>
        <dbReference type="Proteomes" id="UP000033063"/>
    </source>
</evidence>
<organism evidence="1 2">
    <name type="scientific">Methanosarcina mazei LYC</name>
    <dbReference type="NCBI Taxonomy" id="1434114"/>
    <lineage>
        <taxon>Archaea</taxon>
        <taxon>Methanobacteriati</taxon>
        <taxon>Methanobacteriota</taxon>
        <taxon>Stenosarchaea group</taxon>
        <taxon>Methanomicrobia</taxon>
        <taxon>Methanosarcinales</taxon>
        <taxon>Methanosarcinaceae</taxon>
        <taxon>Methanosarcina</taxon>
    </lineage>
</organism>